<sequence length="400" mass="42368">MKVGGLAEQALREVCKINGSVLEGKDDSSIVKEEKPSVKSCDAVHVTLGRKRSGVHDIGDLVEDDDVSGKRVRTASTVAEEPSKESSRDLTSVQNVSPIGLKSSRGDEDTGPVQQLVAMFGALVAQGEKAVGSLGILISSISTDLLAEVVMANMRHIPPERPKDEGEEESLLNMGSNAVQLGVILRPNKSQGEEEHHVATVADSDLACGDMDCGTEQGMDSAGVPISSNVLPSAIENFSATSYEIHDVGNLESIPGLDSTAHDDRFVETLAASSLASADLEEGSQEQVTSLGRRSQLDLLPSMSTDRSEELSPKSSLTDANSIISSTETSAGLSSQFVLPKLLAPVIDLTDEQKDLIQKLAYARIVDAYKQIAVAGGSHVRFSLLAYLGVQVAILAYRID</sequence>
<dbReference type="AlphaFoldDB" id="A0A438HKH3"/>
<evidence type="ECO:0000256" key="1">
    <source>
        <dbReference type="SAM" id="MobiDB-lite"/>
    </source>
</evidence>
<proteinExistence type="predicted"/>
<dbReference type="Proteomes" id="UP000288805">
    <property type="component" value="Unassembled WGS sequence"/>
</dbReference>
<gene>
    <name evidence="2" type="ORF">CK203_039499</name>
</gene>
<dbReference type="PANTHER" id="PTHR47184:SF2">
    <property type="entry name" value="SYMPLEKIN"/>
    <property type="match status" value="1"/>
</dbReference>
<organism evidence="2 3">
    <name type="scientific">Vitis vinifera</name>
    <name type="common">Grape</name>
    <dbReference type="NCBI Taxonomy" id="29760"/>
    <lineage>
        <taxon>Eukaryota</taxon>
        <taxon>Viridiplantae</taxon>
        <taxon>Streptophyta</taxon>
        <taxon>Embryophyta</taxon>
        <taxon>Tracheophyta</taxon>
        <taxon>Spermatophyta</taxon>
        <taxon>Magnoliopsida</taxon>
        <taxon>eudicotyledons</taxon>
        <taxon>Gunneridae</taxon>
        <taxon>Pentapetalae</taxon>
        <taxon>rosids</taxon>
        <taxon>Vitales</taxon>
        <taxon>Vitaceae</taxon>
        <taxon>Viteae</taxon>
        <taxon>Vitis</taxon>
    </lineage>
</organism>
<feature type="region of interest" description="Disordered" evidence="1">
    <location>
        <begin position="69"/>
        <end position="110"/>
    </location>
</feature>
<accession>A0A438HKH3</accession>
<evidence type="ECO:0000313" key="3">
    <source>
        <dbReference type="Proteomes" id="UP000288805"/>
    </source>
</evidence>
<reference evidence="2 3" key="1">
    <citation type="journal article" date="2018" name="PLoS Genet.">
        <title>Population sequencing reveals clonal diversity and ancestral inbreeding in the grapevine cultivar Chardonnay.</title>
        <authorList>
            <person name="Roach M.J."/>
            <person name="Johnson D.L."/>
            <person name="Bohlmann J."/>
            <person name="van Vuuren H.J."/>
            <person name="Jones S.J."/>
            <person name="Pretorius I.S."/>
            <person name="Schmidt S.A."/>
            <person name="Borneman A.R."/>
        </authorList>
    </citation>
    <scope>NUCLEOTIDE SEQUENCE [LARGE SCALE GENOMIC DNA]</scope>
    <source>
        <strain evidence="3">cv. Chardonnay</strain>
        <tissue evidence="2">Leaf</tissue>
    </source>
</reference>
<evidence type="ECO:0000313" key="2">
    <source>
        <dbReference type="EMBL" id="RVW84899.1"/>
    </source>
</evidence>
<protein>
    <submittedName>
        <fullName evidence="2">Uncharacterized protein</fullName>
    </submittedName>
</protein>
<comment type="caution">
    <text evidence="2">The sequence shown here is derived from an EMBL/GenBank/DDBJ whole genome shotgun (WGS) entry which is preliminary data.</text>
</comment>
<dbReference type="PANTHER" id="PTHR47184">
    <property type="entry name" value="PHOSPHATIDYLINOSITOL 3-AND 4-KINASE FAMILY PROTEIN-RELATED"/>
    <property type="match status" value="1"/>
</dbReference>
<name>A0A438HKH3_VITVI</name>
<dbReference type="EMBL" id="QGNW01000209">
    <property type="protein sequence ID" value="RVW84899.1"/>
    <property type="molecule type" value="Genomic_DNA"/>
</dbReference>